<dbReference type="OrthoDB" id="191945at2"/>
<dbReference type="Gene3D" id="1.10.10.10">
    <property type="entry name" value="Winged helix-like DNA-binding domain superfamily/Winged helix DNA-binding domain"/>
    <property type="match status" value="1"/>
</dbReference>
<accession>A0A402D2G5</accession>
<keyword evidence="3" id="KW-0731">Sigma factor</keyword>
<dbReference type="InterPro" id="IPR039425">
    <property type="entry name" value="RNA_pol_sigma-70-like"/>
</dbReference>
<dbReference type="AlphaFoldDB" id="A0A402D2G5"/>
<dbReference type="SUPFAM" id="SSF88659">
    <property type="entry name" value="Sigma3 and sigma4 domains of RNA polymerase sigma factors"/>
    <property type="match status" value="1"/>
</dbReference>
<evidence type="ECO:0000313" key="7">
    <source>
        <dbReference type="Proteomes" id="UP000287394"/>
    </source>
</evidence>
<dbReference type="RefSeq" id="WP_119323685.1">
    <property type="nucleotide sequence ID" value="NZ_AP025739.1"/>
</dbReference>
<dbReference type="CDD" id="cd06171">
    <property type="entry name" value="Sigma70_r4"/>
    <property type="match status" value="1"/>
</dbReference>
<gene>
    <name evidence="6" type="ORF">CCAX7_20610</name>
</gene>
<dbReference type="PANTHER" id="PTHR43133:SF8">
    <property type="entry name" value="RNA POLYMERASE SIGMA FACTOR HI_1459-RELATED"/>
    <property type="match status" value="1"/>
</dbReference>
<dbReference type="InterPro" id="IPR013325">
    <property type="entry name" value="RNA_pol_sigma_r2"/>
</dbReference>
<dbReference type="Proteomes" id="UP000287394">
    <property type="component" value="Chromosome"/>
</dbReference>
<dbReference type="InterPro" id="IPR007627">
    <property type="entry name" value="RNA_pol_sigma70_r2"/>
</dbReference>
<protein>
    <submittedName>
        <fullName evidence="6">Uncharacterized protein</fullName>
    </submittedName>
</protein>
<proteinExistence type="inferred from homology"/>
<comment type="similarity">
    <text evidence="1">Belongs to the sigma-70 factor family. ECF subfamily.</text>
</comment>
<keyword evidence="4" id="KW-0238">DNA-binding</keyword>
<evidence type="ECO:0000256" key="5">
    <source>
        <dbReference type="ARBA" id="ARBA00023163"/>
    </source>
</evidence>
<dbReference type="InterPro" id="IPR013324">
    <property type="entry name" value="RNA_pol_sigma_r3/r4-like"/>
</dbReference>
<evidence type="ECO:0000313" key="6">
    <source>
        <dbReference type="EMBL" id="BDI30010.1"/>
    </source>
</evidence>
<dbReference type="PANTHER" id="PTHR43133">
    <property type="entry name" value="RNA POLYMERASE ECF-TYPE SIGMA FACTO"/>
    <property type="match status" value="1"/>
</dbReference>
<evidence type="ECO:0000256" key="3">
    <source>
        <dbReference type="ARBA" id="ARBA00023082"/>
    </source>
</evidence>
<evidence type="ECO:0000256" key="1">
    <source>
        <dbReference type="ARBA" id="ARBA00010641"/>
    </source>
</evidence>
<evidence type="ECO:0000256" key="4">
    <source>
        <dbReference type="ARBA" id="ARBA00023125"/>
    </source>
</evidence>
<dbReference type="InterPro" id="IPR036388">
    <property type="entry name" value="WH-like_DNA-bd_sf"/>
</dbReference>
<dbReference type="KEGG" id="ccot:CCAX7_20610"/>
<dbReference type="FunCoup" id="A0A402D2G5">
    <property type="interactions" value="36"/>
</dbReference>
<name>A0A402D2G5_9BACT</name>
<dbReference type="NCBIfam" id="TIGR02937">
    <property type="entry name" value="sigma70-ECF"/>
    <property type="match status" value="1"/>
</dbReference>
<keyword evidence="5" id="KW-0804">Transcription</keyword>
<keyword evidence="2" id="KW-0805">Transcription regulation</keyword>
<dbReference type="Pfam" id="PF04542">
    <property type="entry name" value="Sigma70_r2"/>
    <property type="match status" value="1"/>
</dbReference>
<evidence type="ECO:0000256" key="2">
    <source>
        <dbReference type="ARBA" id="ARBA00023015"/>
    </source>
</evidence>
<dbReference type="EMBL" id="AP025739">
    <property type="protein sequence ID" value="BDI30010.1"/>
    <property type="molecule type" value="Genomic_DNA"/>
</dbReference>
<sequence length="483" mass="51355">MDDQRLLREFTERRSQGAFSELTRRYLRLVYSTCLRELGDVEAAQDATQVVFLLLARKARSLRGRAHLPGWLFHTARLVSKNLRKQERRRAEREQTVMRGMLEDEGGAAEWQSVDPYLNDALSSLKALDRDAVLLRFFEGCTLSEVGSQLGVSEEGARKRVDRALDKMRGYFTRHGIAAPSAALALLLSAHAAKAVPMDCVRSVQALSVPAASGAAVSSYAGAKIAHLTQGVIQVMTMTTFKTAAVVLVLAGAGVGGFWQIASGAQAASKGPIIAVSGPVPKIVQQAVHSAYAGDFSSLNSSLAPEMKSVLTKDAVSGTSAQLKALGSIKDTSLVSRQAMDDSEEYRFTIHAVLGTAEGRLDQTSDGKISLFELTPGAISPVTSPQALLDQAVALTVAGDAAALRAKSTPQMANLLTPDAVSSIQSQLRAFGSITKVTIDQKTNAGGAITAQFHIDFTSGQATGTLTEDAQSRIAGLEFHLAL</sequence>
<dbReference type="InterPro" id="IPR007630">
    <property type="entry name" value="RNA_pol_sigma70_r4"/>
</dbReference>
<dbReference type="GO" id="GO:0006352">
    <property type="term" value="P:DNA-templated transcription initiation"/>
    <property type="evidence" value="ECO:0007669"/>
    <property type="project" value="InterPro"/>
</dbReference>
<dbReference type="GO" id="GO:0003677">
    <property type="term" value="F:DNA binding"/>
    <property type="evidence" value="ECO:0007669"/>
    <property type="project" value="UniProtKB-KW"/>
</dbReference>
<dbReference type="Gene3D" id="1.10.1740.10">
    <property type="match status" value="1"/>
</dbReference>
<reference evidence="6 7" key="1">
    <citation type="journal article" date="2019" name="Int. J. Syst. Evol. Microbiol.">
        <title>Capsulimonas corticalis gen. nov., sp. nov., an aerobic capsulated bacterium, of a novel bacterial order, Capsulimonadales ord. nov., of the class Armatimonadia of the phylum Armatimonadetes.</title>
        <authorList>
            <person name="Li J."/>
            <person name="Kudo C."/>
            <person name="Tonouchi A."/>
        </authorList>
    </citation>
    <scope>NUCLEOTIDE SEQUENCE [LARGE SCALE GENOMIC DNA]</scope>
    <source>
        <strain evidence="6 7">AX-7</strain>
    </source>
</reference>
<dbReference type="GO" id="GO:0016987">
    <property type="term" value="F:sigma factor activity"/>
    <property type="evidence" value="ECO:0007669"/>
    <property type="project" value="UniProtKB-KW"/>
</dbReference>
<dbReference type="Pfam" id="PF04545">
    <property type="entry name" value="Sigma70_r4"/>
    <property type="match status" value="1"/>
</dbReference>
<keyword evidence="7" id="KW-1185">Reference proteome</keyword>
<dbReference type="SUPFAM" id="SSF88946">
    <property type="entry name" value="Sigma2 domain of RNA polymerase sigma factors"/>
    <property type="match status" value="1"/>
</dbReference>
<dbReference type="InterPro" id="IPR014284">
    <property type="entry name" value="RNA_pol_sigma-70_dom"/>
</dbReference>
<organism evidence="6 7">
    <name type="scientific">Capsulimonas corticalis</name>
    <dbReference type="NCBI Taxonomy" id="2219043"/>
    <lineage>
        <taxon>Bacteria</taxon>
        <taxon>Bacillati</taxon>
        <taxon>Armatimonadota</taxon>
        <taxon>Armatimonadia</taxon>
        <taxon>Capsulimonadales</taxon>
        <taxon>Capsulimonadaceae</taxon>
        <taxon>Capsulimonas</taxon>
    </lineage>
</organism>